<dbReference type="EMBL" id="FNBC01000014">
    <property type="protein sequence ID" value="SDE87489.1"/>
    <property type="molecule type" value="Genomic_DNA"/>
</dbReference>
<accession>A0A1G7GHJ6</accession>
<dbReference type="Proteomes" id="UP000199446">
    <property type="component" value="Unassembled WGS sequence"/>
</dbReference>
<dbReference type="STRING" id="482827.SAMN04488243_11422"/>
<evidence type="ECO:0000313" key="3">
    <source>
        <dbReference type="Proteomes" id="UP000199446"/>
    </source>
</evidence>
<keyword evidence="1" id="KW-0812">Transmembrane</keyword>
<organism evidence="2 3">
    <name type="scientific">Thermus arciformis</name>
    <dbReference type="NCBI Taxonomy" id="482827"/>
    <lineage>
        <taxon>Bacteria</taxon>
        <taxon>Thermotogati</taxon>
        <taxon>Deinococcota</taxon>
        <taxon>Deinococci</taxon>
        <taxon>Thermales</taxon>
        <taxon>Thermaceae</taxon>
        <taxon>Thermus</taxon>
    </lineage>
</organism>
<evidence type="ECO:0000256" key="1">
    <source>
        <dbReference type="SAM" id="Phobius"/>
    </source>
</evidence>
<feature type="transmembrane region" description="Helical" evidence="1">
    <location>
        <begin position="51"/>
        <end position="75"/>
    </location>
</feature>
<dbReference type="AlphaFoldDB" id="A0A1G7GHJ6"/>
<gene>
    <name evidence="2" type="ORF">SAMN04488243_11422</name>
</gene>
<proteinExistence type="predicted"/>
<dbReference type="OrthoDB" id="32980at2"/>
<evidence type="ECO:0000313" key="2">
    <source>
        <dbReference type="EMBL" id="SDE87489.1"/>
    </source>
</evidence>
<reference evidence="3" key="1">
    <citation type="submission" date="2016-10" db="EMBL/GenBank/DDBJ databases">
        <authorList>
            <person name="Varghese N."/>
            <person name="Submissions S."/>
        </authorList>
    </citation>
    <scope>NUCLEOTIDE SEQUENCE [LARGE SCALE GENOMIC DNA]</scope>
    <source>
        <strain evidence="3">CGMCC 1.6992</strain>
    </source>
</reference>
<sequence length="180" mass="18958">MASTAGRRGLRPELLGALAGLLDGPWGAPFTGALFARRVGWREAFFSGLGWLTAGMKGASPLLALWVGQGVLALWRRGGWWRLGAGLAFLLGGLLFRGLWLAPLGVVLAGVLPGGWRYAALALAGVGVYGWTGLLLSLGAWAAETVGLERGERFRGMDVPALVYGGVLFLRNMLLEVVNG</sequence>
<feature type="transmembrane region" description="Helical" evidence="1">
    <location>
        <begin position="87"/>
        <end position="112"/>
    </location>
</feature>
<protein>
    <submittedName>
        <fullName evidence="2">Uncharacterized protein</fullName>
    </submittedName>
</protein>
<keyword evidence="1" id="KW-0472">Membrane</keyword>
<feature type="transmembrane region" description="Helical" evidence="1">
    <location>
        <begin position="118"/>
        <end position="142"/>
    </location>
</feature>
<name>A0A1G7GHJ6_9DEIN</name>
<keyword evidence="3" id="KW-1185">Reference proteome</keyword>
<dbReference type="RefSeq" id="WP_093006998.1">
    <property type="nucleotide sequence ID" value="NZ_FNBC01000014.1"/>
</dbReference>
<keyword evidence="1" id="KW-1133">Transmembrane helix</keyword>